<keyword evidence="2" id="KW-1185">Reference proteome</keyword>
<evidence type="ECO:0000313" key="2">
    <source>
        <dbReference type="Proteomes" id="UP000800200"/>
    </source>
</evidence>
<name>A0A6A6DE98_9PEZI</name>
<dbReference type="Proteomes" id="UP000800200">
    <property type="component" value="Unassembled WGS sequence"/>
</dbReference>
<organism evidence="1 2">
    <name type="scientific">Zopfia rhizophila CBS 207.26</name>
    <dbReference type="NCBI Taxonomy" id="1314779"/>
    <lineage>
        <taxon>Eukaryota</taxon>
        <taxon>Fungi</taxon>
        <taxon>Dikarya</taxon>
        <taxon>Ascomycota</taxon>
        <taxon>Pezizomycotina</taxon>
        <taxon>Dothideomycetes</taxon>
        <taxon>Dothideomycetes incertae sedis</taxon>
        <taxon>Zopfiaceae</taxon>
        <taxon>Zopfia</taxon>
    </lineage>
</organism>
<dbReference type="OrthoDB" id="3650120at2759"/>
<proteinExistence type="predicted"/>
<protein>
    <submittedName>
        <fullName evidence="1">Uncharacterized protein</fullName>
    </submittedName>
</protein>
<sequence>MNSRLTYLLGADLPHRLKSVKIAALMDGHRQAATLEQLNGIICRVLPIFSPEERGRFRSLNEGREWPWFTLEDGTVQFEQPSSRWFLAGREIESYECR</sequence>
<reference evidence="1" key="1">
    <citation type="journal article" date="2020" name="Stud. Mycol.">
        <title>101 Dothideomycetes genomes: a test case for predicting lifestyles and emergence of pathogens.</title>
        <authorList>
            <person name="Haridas S."/>
            <person name="Albert R."/>
            <person name="Binder M."/>
            <person name="Bloem J."/>
            <person name="Labutti K."/>
            <person name="Salamov A."/>
            <person name="Andreopoulos B."/>
            <person name="Baker S."/>
            <person name="Barry K."/>
            <person name="Bills G."/>
            <person name="Bluhm B."/>
            <person name="Cannon C."/>
            <person name="Castanera R."/>
            <person name="Culley D."/>
            <person name="Daum C."/>
            <person name="Ezra D."/>
            <person name="Gonzalez J."/>
            <person name="Henrissat B."/>
            <person name="Kuo A."/>
            <person name="Liang C."/>
            <person name="Lipzen A."/>
            <person name="Lutzoni F."/>
            <person name="Magnuson J."/>
            <person name="Mondo S."/>
            <person name="Nolan M."/>
            <person name="Ohm R."/>
            <person name="Pangilinan J."/>
            <person name="Park H.-J."/>
            <person name="Ramirez L."/>
            <person name="Alfaro M."/>
            <person name="Sun H."/>
            <person name="Tritt A."/>
            <person name="Yoshinaga Y."/>
            <person name="Zwiers L.-H."/>
            <person name="Turgeon B."/>
            <person name="Goodwin S."/>
            <person name="Spatafora J."/>
            <person name="Crous P."/>
            <person name="Grigoriev I."/>
        </authorList>
    </citation>
    <scope>NUCLEOTIDE SEQUENCE</scope>
    <source>
        <strain evidence="1">CBS 207.26</strain>
    </source>
</reference>
<accession>A0A6A6DE98</accession>
<evidence type="ECO:0000313" key="1">
    <source>
        <dbReference type="EMBL" id="KAF2176330.1"/>
    </source>
</evidence>
<gene>
    <name evidence="1" type="ORF">K469DRAFT_700046</name>
</gene>
<dbReference type="AlphaFoldDB" id="A0A6A6DE98"/>
<dbReference type="EMBL" id="ML994710">
    <property type="protein sequence ID" value="KAF2176330.1"/>
    <property type="molecule type" value="Genomic_DNA"/>
</dbReference>